<gene>
    <name evidence="1" type="ORF">N8T08_006956</name>
</gene>
<comment type="caution">
    <text evidence="1">The sequence shown here is derived from an EMBL/GenBank/DDBJ whole genome shotgun (WGS) entry which is preliminary data.</text>
</comment>
<sequence length="260" mass="29138">MIAVKPTIVLVHGAWHTRPNYRRYIDDLTAHGFTVYCPQLPSCSLIRPPVAGYADDVAAVRRTVEPLVNAGQRVMMLMHSYGGMIGTDAVADLTWPERQAQNLPGGVVHLIYLCAYIVRPGASVLSVCQEAGMMHLWPQWVENSDDGTTFPVDPVLMFLGGVDRALIDECLSHLVRAPHEVFMTPAEGDAWRKIPATYVLTQNDYSVPRVYQDIMLKKVREDGVELRLLDFDTGHSIFLTLPREMVQLVEEAALDERNPR</sequence>
<organism evidence="1 2">
    <name type="scientific">Aspergillus melleus</name>
    <dbReference type="NCBI Taxonomy" id="138277"/>
    <lineage>
        <taxon>Eukaryota</taxon>
        <taxon>Fungi</taxon>
        <taxon>Dikarya</taxon>
        <taxon>Ascomycota</taxon>
        <taxon>Pezizomycotina</taxon>
        <taxon>Eurotiomycetes</taxon>
        <taxon>Eurotiomycetidae</taxon>
        <taxon>Eurotiales</taxon>
        <taxon>Aspergillaceae</taxon>
        <taxon>Aspergillus</taxon>
        <taxon>Aspergillus subgen. Circumdati</taxon>
    </lineage>
</organism>
<reference evidence="1 2" key="1">
    <citation type="journal article" date="2023" name="ACS Omega">
        <title>Identification of the Neoaspergillic Acid Biosynthesis Gene Cluster by Establishing an In Vitro CRISPR-Ribonucleoprotein Genetic System in Aspergillus melleus.</title>
        <authorList>
            <person name="Yuan B."/>
            <person name="Grau M.F."/>
            <person name="Murata R.M."/>
            <person name="Torok T."/>
            <person name="Venkateswaran K."/>
            <person name="Stajich J.E."/>
            <person name="Wang C.C.C."/>
        </authorList>
    </citation>
    <scope>NUCLEOTIDE SEQUENCE [LARGE SCALE GENOMIC DNA]</scope>
    <source>
        <strain evidence="1 2">IMV 1140</strain>
    </source>
</reference>
<evidence type="ECO:0000313" key="1">
    <source>
        <dbReference type="EMBL" id="KAK1143256.1"/>
    </source>
</evidence>
<name>A0ACC3AZL1_9EURO</name>
<keyword evidence="2" id="KW-1185">Reference proteome</keyword>
<evidence type="ECO:0000313" key="2">
    <source>
        <dbReference type="Proteomes" id="UP001177260"/>
    </source>
</evidence>
<protein>
    <submittedName>
        <fullName evidence="1">Uncharacterized protein</fullName>
    </submittedName>
</protein>
<dbReference type="EMBL" id="JAOPJF010000042">
    <property type="protein sequence ID" value="KAK1143256.1"/>
    <property type="molecule type" value="Genomic_DNA"/>
</dbReference>
<accession>A0ACC3AZL1</accession>
<proteinExistence type="predicted"/>
<dbReference type="Proteomes" id="UP001177260">
    <property type="component" value="Unassembled WGS sequence"/>
</dbReference>